<dbReference type="InterPro" id="IPR020846">
    <property type="entry name" value="MFS_dom"/>
</dbReference>
<dbReference type="EMBL" id="LRGB01002140">
    <property type="protein sequence ID" value="KZS08980.1"/>
    <property type="molecule type" value="Genomic_DNA"/>
</dbReference>
<evidence type="ECO:0000256" key="4">
    <source>
        <dbReference type="ARBA" id="ARBA00022989"/>
    </source>
</evidence>
<feature type="transmembrane region" description="Helical" evidence="7">
    <location>
        <begin position="308"/>
        <end position="326"/>
    </location>
</feature>
<evidence type="ECO:0000256" key="1">
    <source>
        <dbReference type="ARBA" id="ARBA00004127"/>
    </source>
</evidence>
<keyword evidence="9" id="KW-1185">Reference proteome</keyword>
<dbReference type="InterPro" id="IPR011701">
    <property type="entry name" value="MFS"/>
</dbReference>
<evidence type="ECO:0000256" key="5">
    <source>
        <dbReference type="ARBA" id="ARBA00023136"/>
    </source>
</evidence>
<comment type="subcellular location">
    <subcellularLocation>
        <location evidence="1">Endomembrane system</location>
        <topology evidence="1">Multi-pass membrane protein</topology>
    </subcellularLocation>
</comment>
<reference evidence="8 9" key="1">
    <citation type="submission" date="2016-03" db="EMBL/GenBank/DDBJ databases">
        <title>EvidentialGene: Evidence-directed Construction of Genes on Genomes.</title>
        <authorList>
            <person name="Gilbert D.G."/>
            <person name="Choi J.-H."/>
            <person name="Mockaitis K."/>
            <person name="Colbourne J."/>
            <person name="Pfrender M."/>
        </authorList>
    </citation>
    <scope>NUCLEOTIDE SEQUENCE [LARGE SCALE GENOMIC DNA]</scope>
    <source>
        <strain evidence="8 9">Xinb3</strain>
        <tissue evidence="8">Complete organism</tissue>
    </source>
</reference>
<feature type="compositionally biased region" description="Polar residues" evidence="6">
    <location>
        <begin position="7"/>
        <end position="20"/>
    </location>
</feature>
<accession>A0A0P5ZH60</accession>
<evidence type="ECO:0000256" key="3">
    <source>
        <dbReference type="ARBA" id="ARBA00022692"/>
    </source>
</evidence>
<dbReference type="Pfam" id="PF07690">
    <property type="entry name" value="MFS_1"/>
    <property type="match status" value="1"/>
</dbReference>
<dbReference type="Gene3D" id="1.20.1250.20">
    <property type="entry name" value="MFS general substrate transporter like domains"/>
    <property type="match status" value="1"/>
</dbReference>
<evidence type="ECO:0000256" key="7">
    <source>
        <dbReference type="SAM" id="Phobius"/>
    </source>
</evidence>
<dbReference type="AlphaFoldDB" id="A0A0P5ZH60"/>
<feature type="transmembrane region" description="Helical" evidence="7">
    <location>
        <begin position="503"/>
        <end position="526"/>
    </location>
</feature>
<dbReference type="CDD" id="cd17326">
    <property type="entry name" value="MFS_MFSD8"/>
    <property type="match status" value="1"/>
</dbReference>
<dbReference type="PANTHER" id="PTHR23510:SF3">
    <property type="entry name" value="MAJOR FACILITATOR SUPERFAMILY DOMAIN-CONTAINING PROTEIN 8"/>
    <property type="match status" value="1"/>
</dbReference>
<evidence type="ECO:0000313" key="9">
    <source>
        <dbReference type="Proteomes" id="UP000076858"/>
    </source>
</evidence>
<dbReference type="GO" id="GO:0022857">
    <property type="term" value="F:transmembrane transporter activity"/>
    <property type="evidence" value="ECO:0007669"/>
    <property type="project" value="InterPro"/>
</dbReference>
<gene>
    <name evidence="8" type="ORF">APZ42_026981</name>
</gene>
<feature type="transmembrane region" description="Helical" evidence="7">
    <location>
        <begin position="64"/>
        <end position="84"/>
    </location>
</feature>
<feature type="transmembrane region" description="Helical" evidence="7">
    <location>
        <begin position="104"/>
        <end position="125"/>
    </location>
</feature>
<dbReference type="PROSITE" id="PS50850">
    <property type="entry name" value="MFS"/>
    <property type="match status" value="1"/>
</dbReference>
<dbReference type="InterPro" id="IPR051068">
    <property type="entry name" value="MFS_Domain-Containing_Protein"/>
</dbReference>
<feature type="transmembrane region" description="Helical" evidence="7">
    <location>
        <begin position="137"/>
        <end position="156"/>
    </location>
</feature>
<dbReference type="Proteomes" id="UP000076858">
    <property type="component" value="Unassembled WGS sequence"/>
</dbReference>
<evidence type="ECO:0000313" key="8">
    <source>
        <dbReference type="EMBL" id="KZS08980.1"/>
    </source>
</evidence>
<feature type="transmembrane region" description="Helical" evidence="7">
    <location>
        <begin position="379"/>
        <end position="397"/>
    </location>
</feature>
<sequence length="573" mass="61833">MMAGRSGTYSFDGNSESNFTPKSLDIGDVSKKCSTKETVSISGDVDEVDYAKDVEPAAERRRRYFSLAIITLTAFTFNLSFSIILTSAKPYLDQMDPEAGTQFLGLFISAQPLAQLFFSPLLGFLGNKFGSIRILSILSTLVLATGFVLYACVSALPGPRRWYLFAARFLIGAAAGSTTLCFSYIASATTVKERTTAISLFSLAGSTAFVLGPVIQLAFAPLGVGTDMPIGGDLYINLFTAPSWLSAGMALFNAFVFLPGIFSEHNVAKKEGDFVATMAAKKRSGKATCPSPGEMAEKIQKQKRPDKWALVVCIVIFASVQFNFIFLESVATLLVIEQLGLSEKSAIIVVGLAFAGAGVYSGLIFAILGPLARRMGERILLMIGVFFLALGPVMLYPCTGPPPPLKYSDVGNVSTSLAFEKESLIEQLTFSYGWLSVPMPVSSNNVSGGCPIDLQPWCGYTSAIRWQQLIAGFILIVTGFPMGAAMTNAIFSKIIGPFPQGTWMGILAAGACFARVLCPICVTNIYSVYGPLATFAFMTGVMVLVLMLLVIYYRHLVPYRYENIEESVPYLIT</sequence>
<feature type="transmembrane region" description="Helical" evidence="7">
    <location>
        <begin position="244"/>
        <end position="262"/>
    </location>
</feature>
<dbReference type="GO" id="GO:0005765">
    <property type="term" value="C:lysosomal membrane"/>
    <property type="evidence" value="ECO:0007669"/>
    <property type="project" value="TreeGrafter"/>
</dbReference>
<name>A0A0P5ZH60_9CRUS</name>
<dbReference type="PANTHER" id="PTHR23510">
    <property type="entry name" value="INNER MEMBRANE TRANSPORT PROTEIN YAJR"/>
    <property type="match status" value="1"/>
</dbReference>
<dbReference type="OrthoDB" id="370281at2759"/>
<keyword evidence="3 7" id="KW-0812">Transmembrane</keyword>
<keyword evidence="5 7" id="KW-0472">Membrane</keyword>
<feature type="transmembrane region" description="Helical" evidence="7">
    <location>
        <begin position="162"/>
        <end position="186"/>
    </location>
</feature>
<feature type="transmembrane region" description="Helical" evidence="7">
    <location>
        <begin position="469"/>
        <end position="491"/>
    </location>
</feature>
<keyword evidence="4 7" id="KW-1133">Transmembrane helix</keyword>
<proteinExistence type="predicted"/>
<organism evidence="8 9">
    <name type="scientific">Daphnia magna</name>
    <dbReference type="NCBI Taxonomy" id="35525"/>
    <lineage>
        <taxon>Eukaryota</taxon>
        <taxon>Metazoa</taxon>
        <taxon>Ecdysozoa</taxon>
        <taxon>Arthropoda</taxon>
        <taxon>Crustacea</taxon>
        <taxon>Branchiopoda</taxon>
        <taxon>Diplostraca</taxon>
        <taxon>Cladocera</taxon>
        <taxon>Anomopoda</taxon>
        <taxon>Daphniidae</taxon>
        <taxon>Daphnia</taxon>
    </lineage>
</organism>
<feature type="transmembrane region" description="Helical" evidence="7">
    <location>
        <begin position="346"/>
        <end position="367"/>
    </location>
</feature>
<dbReference type="InterPro" id="IPR036259">
    <property type="entry name" value="MFS_trans_sf"/>
</dbReference>
<protein>
    <submittedName>
        <fullName evidence="8">Major facilitator superfamily domain-containing protein 8</fullName>
    </submittedName>
</protein>
<evidence type="ECO:0000256" key="2">
    <source>
        <dbReference type="ARBA" id="ARBA00022448"/>
    </source>
</evidence>
<evidence type="ECO:0000256" key="6">
    <source>
        <dbReference type="SAM" id="MobiDB-lite"/>
    </source>
</evidence>
<dbReference type="STRING" id="35525.A0A0P5ZH60"/>
<feature type="region of interest" description="Disordered" evidence="6">
    <location>
        <begin position="1"/>
        <end position="20"/>
    </location>
</feature>
<keyword evidence="2" id="KW-0813">Transport</keyword>
<dbReference type="SUPFAM" id="SSF103473">
    <property type="entry name" value="MFS general substrate transporter"/>
    <property type="match status" value="1"/>
</dbReference>
<comment type="caution">
    <text evidence="8">The sequence shown here is derived from an EMBL/GenBank/DDBJ whole genome shotgun (WGS) entry which is preliminary data.</text>
</comment>
<feature type="transmembrane region" description="Helical" evidence="7">
    <location>
        <begin position="198"/>
        <end position="224"/>
    </location>
</feature>
<feature type="transmembrane region" description="Helical" evidence="7">
    <location>
        <begin position="532"/>
        <end position="553"/>
    </location>
</feature>
<dbReference type="GO" id="GO:0012505">
    <property type="term" value="C:endomembrane system"/>
    <property type="evidence" value="ECO:0007669"/>
    <property type="project" value="UniProtKB-SubCell"/>
</dbReference>